<keyword evidence="6 10" id="KW-0460">Magnesium</keyword>
<dbReference type="FunFam" id="3.90.950.10:FF:000001">
    <property type="entry name" value="dITP/XTP pyrophosphatase"/>
    <property type="match status" value="1"/>
</dbReference>
<evidence type="ECO:0000256" key="6">
    <source>
        <dbReference type="ARBA" id="ARBA00022842"/>
    </source>
</evidence>
<keyword evidence="4 10" id="KW-0547">Nucleotide-binding</keyword>
<dbReference type="PANTHER" id="PTHR11067">
    <property type="entry name" value="INOSINE TRIPHOSPHATE PYROPHOSPHATASE/HAM1 PROTEIN"/>
    <property type="match status" value="1"/>
</dbReference>
<dbReference type="Proteomes" id="UP000063234">
    <property type="component" value="Chromosome"/>
</dbReference>
<comment type="catalytic activity">
    <reaction evidence="10">
        <text>ITP + H2O = IMP + diphosphate + H(+)</text>
        <dbReference type="Rhea" id="RHEA:29399"/>
        <dbReference type="ChEBI" id="CHEBI:15377"/>
        <dbReference type="ChEBI" id="CHEBI:15378"/>
        <dbReference type="ChEBI" id="CHEBI:33019"/>
        <dbReference type="ChEBI" id="CHEBI:58053"/>
        <dbReference type="ChEBI" id="CHEBI:61402"/>
        <dbReference type="EC" id="3.6.1.66"/>
    </reaction>
</comment>
<protein>
    <recommendedName>
        <fullName evidence="10">dITP/XTP pyrophosphatase</fullName>
        <ecNumber evidence="10">3.6.1.66</ecNumber>
    </recommendedName>
    <alternativeName>
        <fullName evidence="10">Non-canonical purine NTP pyrophosphatase</fullName>
    </alternativeName>
    <alternativeName>
        <fullName evidence="10">Non-standard purine NTP pyrophosphatase</fullName>
    </alternativeName>
    <alternativeName>
        <fullName evidence="10">Nucleoside-triphosphate diphosphatase</fullName>
    </alternativeName>
    <alternativeName>
        <fullName evidence="10">Nucleoside-triphosphate pyrophosphatase</fullName>
        <shortName evidence="10">NTPase</shortName>
    </alternativeName>
</protein>
<feature type="binding site" evidence="10">
    <location>
        <position position="74"/>
    </location>
    <ligand>
        <name>substrate</name>
    </ligand>
</feature>
<dbReference type="GO" id="GO:0009146">
    <property type="term" value="P:purine nucleoside triphosphate catabolic process"/>
    <property type="evidence" value="ECO:0007669"/>
    <property type="project" value="UniProtKB-UniRule"/>
</dbReference>
<gene>
    <name evidence="12" type="primary">rdgB</name>
    <name evidence="12" type="ORF">TST_0718</name>
</gene>
<dbReference type="GO" id="GO:0035870">
    <property type="term" value="F:dITP diphosphatase activity"/>
    <property type="evidence" value="ECO:0007669"/>
    <property type="project" value="UniProtKB-UniRule"/>
</dbReference>
<dbReference type="InterPro" id="IPR029001">
    <property type="entry name" value="ITPase-like_fam"/>
</dbReference>
<evidence type="ECO:0000313" key="13">
    <source>
        <dbReference type="Proteomes" id="UP000063234"/>
    </source>
</evidence>
<dbReference type="GO" id="GO:0046872">
    <property type="term" value="F:metal ion binding"/>
    <property type="evidence" value="ECO:0007669"/>
    <property type="project" value="UniProtKB-KW"/>
</dbReference>
<dbReference type="GO" id="GO:0017111">
    <property type="term" value="F:ribonucleoside triphosphate phosphatase activity"/>
    <property type="evidence" value="ECO:0007669"/>
    <property type="project" value="InterPro"/>
</dbReference>
<comment type="subunit">
    <text evidence="2 10">Homodimer.</text>
</comment>
<dbReference type="OrthoDB" id="9807456at2"/>
<reference evidence="13" key="1">
    <citation type="journal article" date="2018" name="Science">
        <title>A primordial and reversible TCA cycle in a facultatively chemolithoautotrophic thermophile.</title>
        <authorList>
            <person name="Nunoura T."/>
            <person name="Chikaraishi Y."/>
            <person name="Izaki R."/>
            <person name="Suwa T."/>
            <person name="Sato T."/>
            <person name="Harada T."/>
            <person name="Mori K."/>
            <person name="Kato Y."/>
            <person name="Miyazaki M."/>
            <person name="Shimamura S."/>
            <person name="Yanagawa K."/>
            <person name="Shuto A."/>
            <person name="Ohkouchi N."/>
            <person name="Fujita N."/>
            <person name="Takaki Y."/>
            <person name="Atomi H."/>
            <person name="Takai K."/>
        </authorList>
    </citation>
    <scope>NUCLEOTIDE SEQUENCE [LARGE SCALE GENOMIC DNA]</scope>
    <source>
        <strain evidence="13">DSM 17441 / JCM 13301 / NBRC 103674 / ABI70S6</strain>
    </source>
</reference>
<dbReference type="SUPFAM" id="SSF52972">
    <property type="entry name" value="ITPase-like"/>
    <property type="match status" value="1"/>
</dbReference>
<dbReference type="Gene3D" id="3.90.950.10">
    <property type="match status" value="1"/>
</dbReference>
<feature type="binding site" evidence="10">
    <location>
        <begin position="8"/>
        <end position="13"/>
    </location>
    <ligand>
        <name>substrate</name>
    </ligand>
</feature>
<evidence type="ECO:0000256" key="11">
    <source>
        <dbReference type="RuleBase" id="RU003781"/>
    </source>
</evidence>
<dbReference type="CDD" id="cd00515">
    <property type="entry name" value="HAM1"/>
    <property type="match status" value="1"/>
</dbReference>
<dbReference type="InterPro" id="IPR002637">
    <property type="entry name" value="RdgB/HAM1"/>
</dbReference>
<dbReference type="NCBIfam" id="NF011397">
    <property type="entry name" value="PRK14822.1"/>
    <property type="match status" value="1"/>
</dbReference>
<feature type="binding site" evidence="10">
    <location>
        <position position="180"/>
    </location>
    <ligand>
        <name>substrate</name>
    </ligand>
</feature>
<dbReference type="GO" id="GO:0036222">
    <property type="term" value="F:XTP diphosphatase activity"/>
    <property type="evidence" value="ECO:0007669"/>
    <property type="project" value="UniProtKB-UniRule"/>
</dbReference>
<keyword evidence="5 10" id="KW-0378">Hydrolase</keyword>
<keyword evidence="13" id="KW-1185">Reference proteome</keyword>
<dbReference type="InterPro" id="IPR020922">
    <property type="entry name" value="dITP/XTP_pyrophosphatase"/>
</dbReference>
<dbReference type="PANTHER" id="PTHR11067:SF9">
    <property type="entry name" value="INOSINE TRIPHOSPHATE PYROPHOSPHATASE"/>
    <property type="match status" value="1"/>
</dbReference>
<dbReference type="GO" id="GO:0036220">
    <property type="term" value="F:ITP diphosphatase activity"/>
    <property type="evidence" value="ECO:0007669"/>
    <property type="project" value="UniProtKB-UniRule"/>
</dbReference>
<organism evidence="12 13">
    <name type="scientific">Thermosulfidibacter takaii (strain DSM 17441 / JCM 13301 / NBRC 103674 / ABI70S6)</name>
    <dbReference type="NCBI Taxonomy" id="1298851"/>
    <lineage>
        <taxon>Bacteria</taxon>
        <taxon>Pseudomonadati</taxon>
        <taxon>Thermosulfidibacterota</taxon>
        <taxon>Thermosulfidibacteria</taxon>
        <taxon>Thermosulfidibacterales</taxon>
        <taxon>Thermosulfidibacteraceae</taxon>
    </lineage>
</organism>
<evidence type="ECO:0000256" key="2">
    <source>
        <dbReference type="ARBA" id="ARBA00011738"/>
    </source>
</evidence>
<dbReference type="EC" id="3.6.1.66" evidence="10"/>
<dbReference type="STRING" id="1298851.TST_0718"/>
<dbReference type="EMBL" id="AP013035">
    <property type="protein sequence ID" value="BAT71523.1"/>
    <property type="molecule type" value="Genomic_DNA"/>
</dbReference>
<comment type="similarity">
    <text evidence="1 10 11">Belongs to the HAM1 NTPase family.</text>
</comment>
<dbReference type="GO" id="GO:0005829">
    <property type="term" value="C:cytosol"/>
    <property type="evidence" value="ECO:0007669"/>
    <property type="project" value="TreeGrafter"/>
</dbReference>
<feature type="active site" description="Proton acceptor" evidence="10">
    <location>
        <position position="73"/>
    </location>
</feature>
<evidence type="ECO:0000256" key="3">
    <source>
        <dbReference type="ARBA" id="ARBA00022723"/>
    </source>
</evidence>
<name>A0A0S3QT73_THET7</name>
<dbReference type="AlphaFoldDB" id="A0A0S3QT73"/>
<comment type="cofactor">
    <cofactor evidence="10">
        <name>Mg(2+)</name>
        <dbReference type="ChEBI" id="CHEBI:18420"/>
    </cofactor>
    <text evidence="10">Binds 1 Mg(2+) ion per subunit.</text>
</comment>
<dbReference type="PATRIC" id="fig|1298851.3.peg.745"/>
<evidence type="ECO:0000256" key="4">
    <source>
        <dbReference type="ARBA" id="ARBA00022741"/>
    </source>
</evidence>
<feature type="binding site" evidence="10">
    <location>
        <begin position="157"/>
        <end position="160"/>
    </location>
    <ligand>
        <name>substrate</name>
    </ligand>
</feature>
<keyword evidence="7 10" id="KW-0546">Nucleotide metabolism</keyword>
<dbReference type="RefSeq" id="WP_068549518.1">
    <property type="nucleotide sequence ID" value="NZ_AP013035.1"/>
</dbReference>
<dbReference type="HAMAP" id="MF_01405">
    <property type="entry name" value="Non_canon_purine_NTPase"/>
    <property type="match status" value="1"/>
</dbReference>
<evidence type="ECO:0000256" key="10">
    <source>
        <dbReference type="HAMAP-Rule" id="MF_01405"/>
    </source>
</evidence>
<evidence type="ECO:0000313" key="12">
    <source>
        <dbReference type="EMBL" id="BAT71523.1"/>
    </source>
</evidence>
<dbReference type="GO" id="GO:0000166">
    <property type="term" value="F:nucleotide binding"/>
    <property type="evidence" value="ECO:0007669"/>
    <property type="project" value="UniProtKB-KW"/>
</dbReference>
<dbReference type="KEGG" id="ttk:TST_0718"/>
<dbReference type="GO" id="GO:0009117">
    <property type="term" value="P:nucleotide metabolic process"/>
    <property type="evidence" value="ECO:0007669"/>
    <property type="project" value="UniProtKB-KW"/>
</dbReference>
<keyword evidence="3 10" id="KW-0479">Metal-binding</keyword>
<evidence type="ECO:0000256" key="1">
    <source>
        <dbReference type="ARBA" id="ARBA00008023"/>
    </source>
</evidence>
<dbReference type="NCBIfam" id="TIGR00042">
    <property type="entry name" value="RdgB/HAM1 family non-canonical purine NTP pyrophosphatase"/>
    <property type="match status" value="1"/>
</dbReference>
<evidence type="ECO:0000256" key="7">
    <source>
        <dbReference type="ARBA" id="ARBA00023080"/>
    </source>
</evidence>
<dbReference type="Pfam" id="PF01725">
    <property type="entry name" value="Ham1p_like"/>
    <property type="match status" value="1"/>
</dbReference>
<comment type="function">
    <text evidence="10">Pyrophosphatase that catalyzes the hydrolysis of nucleoside triphosphates to their monophosphate derivatives, with a high preference for the non-canonical purine nucleotides XTP (xanthosine triphosphate), dITP (deoxyinosine triphosphate) and ITP. Seems to function as a house-cleaning enzyme that removes non-canonical purine nucleotides from the nucleotide pool, thus preventing their incorporation into DNA/RNA and avoiding chromosomal lesions.</text>
</comment>
<comment type="catalytic activity">
    <reaction evidence="9 10">
        <text>XTP + H2O = XMP + diphosphate + H(+)</text>
        <dbReference type="Rhea" id="RHEA:28610"/>
        <dbReference type="ChEBI" id="CHEBI:15377"/>
        <dbReference type="ChEBI" id="CHEBI:15378"/>
        <dbReference type="ChEBI" id="CHEBI:33019"/>
        <dbReference type="ChEBI" id="CHEBI:57464"/>
        <dbReference type="ChEBI" id="CHEBI:61314"/>
        <dbReference type="EC" id="3.6.1.66"/>
    </reaction>
</comment>
<evidence type="ECO:0000256" key="8">
    <source>
        <dbReference type="ARBA" id="ARBA00051875"/>
    </source>
</evidence>
<sequence>MPKLVLATKNKGKIEEIRELLKDIEGLEVISLLDLPEDIVPDIKETGKTFEENAYIKAYEVAKATGLPALADDSGLEVDALGGKPGVRSARFGGENISDSERNQKLLALLENVPEPHRTARFKCCMVLVVPPEFDKYVVEETCEGVITRKERGKHGFGYDPIFYLPKLGRTMAELTREEKNRISHRGKALLRMKEIIRSVLSE</sequence>
<comment type="caution">
    <text evidence="10">Lacks conserved residue(s) required for the propagation of feature annotation.</text>
</comment>
<comment type="catalytic activity">
    <reaction evidence="8 10">
        <text>dITP + H2O = dIMP + diphosphate + H(+)</text>
        <dbReference type="Rhea" id="RHEA:28342"/>
        <dbReference type="ChEBI" id="CHEBI:15377"/>
        <dbReference type="ChEBI" id="CHEBI:15378"/>
        <dbReference type="ChEBI" id="CHEBI:33019"/>
        <dbReference type="ChEBI" id="CHEBI:61194"/>
        <dbReference type="ChEBI" id="CHEBI:61382"/>
        <dbReference type="EC" id="3.6.1.66"/>
    </reaction>
</comment>
<proteinExistence type="inferred from homology"/>
<accession>A0A0S3QT73</accession>
<evidence type="ECO:0000256" key="5">
    <source>
        <dbReference type="ARBA" id="ARBA00022801"/>
    </source>
</evidence>
<feature type="binding site" evidence="10">
    <location>
        <position position="73"/>
    </location>
    <ligand>
        <name>Mg(2+)</name>
        <dbReference type="ChEBI" id="CHEBI:18420"/>
    </ligand>
</feature>
<feature type="binding site" evidence="10">
    <location>
        <begin position="185"/>
        <end position="186"/>
    </location>
    <ligand>
        <name>substrate</name>
    </ligand>
</feature>
<evidence type="ECO:0000256" key="9">
    <source>
        <dbReference type="ARBA" id="ARBA00052017"/>
    </source>
</evidence>